<evidence type="ECO:0000256" key="1">
    <source>
        <dbReference type="SAM" id="MobiDB-lite"/>
    </source>
</evidence>
<organism evidence="2 3">
    <name type="scientific">Mucuna pruriens</name>
    <name type="common">Velvet bean</name>
    <name type="synonym">Dolichos pruriens</name>
    <dbReference type="NCBI Taxonomy" id="157652"/>
    <lineage>
        <taxon>Eukaryota</taxon>
        <taxon>Viridiplantae</taxon>
        <taxon>Streptophyta</taxon>
        <taxon>Embryophyta</taxon>
        <taxon>Tracheophyta</taxon>
        <taxon>Spermatophyta</taxon>
        <taxon>Magnoliopsida</taxon>
        <taxon>eudicotyledons</taxon>
        <taxon>Gunneridae</taxon>
        <taxon>Pentapetalae</taxon>
        <taxon>rosids</taxon>
        <taxon>fabids</taxon>
        <taxon>Fabales</taxon>
        <taxon>Fabaceae</taxon>
        <taxon>Papilionoideae</taxon>
        <taxon>50 kb inversion clade</taxon>
        <taxon>NPAAA clade</taxon>
        <taxon>indigoferoid/millettioid clade</taxon>
        <taxon>Phaseoleae</taxon>
        <taxon>Mucuna</taxon>
    </lineage>
</organism>
<proteinExistence type="predicted"/>
<feature type="region of interest" description="Disordered" evidence="1">
    <location>
        <begin position="1"/>
        <end position="54"/>
    </location>
</feature>
<gene>
    <name evidence="2" type="ORF">CR513_08258</name>
</gene>
<evidence type="ECO:0000313" key="3">
    <source>
        <dbReference type="Proteomes" id="UP000257109"/>
    </source>
</evidence>
<name>A0A371HY00_MUCPR</name>
<keyword evidence="3" id="KW-1185">Reference proteome</keyword>
<dbReference type="AlphaFoldDB" id="A0A371HY00"/>
<accession>A0A371HY00</accession>
<reference evidence="2" key="1">
    <citation type="submission" date="2018-05" db="EMBL/GenBank/DDBJ databases">
        <title>Draft genome of Mucuna pruriens seed.</title>
        <authorList>
            <person name="Nnadi N.E."/>
            <person name="Vos R."/>
            <person name="Hasami M.H."/>
            <person name="Devisetty U.K."/>
            <person name="Aguiy J.C."/>
        </authorList>
    </citation>
    <scope>NUCLEOTIDE SEQUENCE [LARGE SCALE GENOMIC DNA]</scope>
    <source>
        <strain evidence="2">JCA_2017</strain>
    </source>
</reference>
<evidence type="ECO:0000313" key="2">
    <source>
        <dbReference type="EMBL" id="RDY07603.1"/>
    </source>
</evidence>
<sequence>MARQLENRTTEVLPEPAYQKIPNTETYPQINNVVLTPDRTDKSDRKDEGEEAKEEALRELERLLEQEKPKLQSGIDELEIINLGKG</sequence>
<feature type="non-terminal residue" evidence="2">
    <location>
        <position position="1"/>
    </location>
</feature>
<feature type="compositionally biased region" description="Basic and acidic residues" evidence="1">
    <location>
        <begin position="38"/>
        <end position="54"/>
    </location>
</feature>
<feature type="compositionally biased region" description="Polar residues" evidence="1">
    <location>
        <begin position="21"/>
        <end position="34"/>
    </location>
</feature>
<dbReference type="Proteomes" id="UP000257109">
    <property type="component" value="Unassembled WGS sequence"/>
</dbReference>
<comment type="caution">
    <text evidence="2">The sequence shown here is derived from an EMBL/GenBank/DDBJ whole genome shotgun (WGS) entry which is preliminary data.</text>
</comment>
<protein>
    <submittedName>
        <fullName evidence="2">Uncharacterized protein</fullName>
    </submittedName>
</protein>
<dbReference type="EMBL" id="QJKJ01001436">
    <property type="protein sequence ID" value="RDY07603.1"/>
    <property type="molecule type" value="Genomic_DNA"/>
</dbReference>